<accession>A0A379G1P2</accession>
<evidence type="ECO:0000256" key="4">
    <source>
        <dbReference type="ARBA" id="ARBA00022452"/>
    </source>
</evidence>
<dbReference type="Proteomes" id="UP000255129">
    <property type="component" value="Unassembled WGS sequence"/>
</dbReference>
<dbReference type="InterPro" id="IPR042186">
    <property type="entry name" value="FimD_plug_dom"/>
</dbReference>
<dbReference type="OrthoDB" id="6554712at2"/>
<dbReference type="Pfam" id="PF00577">
    <property type="entry name" value="Usher"/>
    <property type="match status" value="1"/>
</dbReference>
<evidence type="ECO:0000256" key="2">
    <source>
        <dbReference type="ARBA" id="ARBA00008064"/>
    </source>
</evidence>
<evidence type="ECO:0000259" key="11">
    <source>
        <dbReference type="Pfam" id="PF13954"/>
    </source>
</evidence>
<proteinExistence type="inferred from homology"/>
<dbReference type="EMBL" id="UGUA01000002">
    <property type="protein sequence ID" value="SUC34855.1"/>
    <property type="molecule type" value="Genomic_DNA"/>
</dbReference>
<dbReference type="RefSeq" id="WP_115164076.1">
    <property type="nucleotide sequence ID" value="NZ_UGUA01000002.1"/>
</dbReference>
<keyword evidence="6" id="KW-0732">Signal</keyword>
<evidence type="ECO:0000256" key="1">
    <source>
        <dbReference type="ARBA" id="ARBA00004571"/>
    </source>
</evidence>
<dbReference type="Gene3D" id="3.10.20.410">
    <property type="match status" value="1"/>
</dbReference>
<feature type="domain" description="PapC N-terminal" evidence="11">
    <location>
        <begin position="37"/>
        <end position="182"/>
    </location>
</feature>
<keyword evidence="8 9" id="KW-0998">Cell outer membrane</keyword>
<evidence type="ECO:0000256" key="6">
    <source>
        <dbReference type="ARBA" id="ARBA00022729"/>
    </source>
</evidence>
<dbReference type="SUPFAM" id="SSF141729">
    <property type="entry name" value="FimD N-terminal domain-like"/>
    <property type="match status" value="1"/>
</dbReference>
<evidence type="ECO:0000256" key="7">
    <source>
        <dbReference type="ARBA" id="ARBA00023136"/>
    </source>
</evidence>
<dbReference type="InterPro" id="IPR025885">
    <property type="entry name" value="PapC_N"/>
</dbReference>
<dbReference type="GO" id="GO:0009297">
    <property type="term" value="P:pilus assembly"/>
    <property type="evidence" value="ECO:0007669"/>
    <property type="project" value="InterPro"/>
</dbReference>
<dbReference type="Gene3D" id="2.60.40.3110">
    <property type="match status" value="1"/>
</dbReference>
<sequence length="835" mass="93319">MSFIQLGMANRVKVLALYISLLLGTPIAVSHAAEEIEFNTDLLDINDRENINLNQFSRAGFIMPGTYTLLLNINGHEIPEKKISFYSEKGDPNSSRACIKRNLIDLFGLKNEKLNDLTWWHDGECLDENSLTGTEVRGDLSTSTLYINIPKAYLEYVSDNWEPPSRWDNGLSGFLLDYNLNARAQRFSKEKNHRHSLTGNGTAGLNFGAWRFRADWQGTYSRDNQSQQTQNNSFEWNRLYAYRMLVTLKSKLTVGDIFLVSNMFDSFHFIGASLISDENMLPPNLRGYAPEIVGIAKTNARVVVKQQDRVIYDTLVAAGAFRIQDIDDSVSGLLDVRIEEQDGTVQEYSVNTASVPYLTRPGAFRFKMASGVPLGWKYRPNGPLFGSGEFSWGVSNGWSLYGGALISNDYQALSAGIGRDLLKFGAMSVDITHSRAIIPFSNEAFKGSSYRFSYSKTFDEYDSQVTFAGYRFSEKGFMSMNEYLDARESGNRNGNNKEMYTITMNKHFRDSGMSLFVDYSHQTYWDRPKNDRYSITLSSHFDWLDLRDLSLSLTAFRNNQYGSKDKGGYLSLSIPWGSNSTVSYSMNTSKDDTSQRVSYYKRIDETSNYQISTGYSNKGINSSAYYSKEAEHVRMSANISHQEANYTAFGLGVQGGMTITPQGGALHRSSTSGNTRLLLDSNGVSDIPIKGYGNGTKTNRWGKAVIGDVNSFYKNQASIDLNKLGHNAEVTNSVVQATLTEGAIGYRKFDVISGEKAMAVITLENGHSPPFGTSVKNEYQQETGIINEDGIVYLTGIKPNEKMTVILPNASQCIITIPPKLPENIQLDKLLLTCK</sequence>
<dbReference type="InterPro" id="IPR018030">
    <property type="entry name" value="Fimbrial_membr_usher_CS"/>
</dbReference>
<evidence type="ECO:0000313" key="12">
    <source>
        <dbReference type="EMBL" id="SUC34855.1"/>
    </source>
</evidence>
<keyword evidence="9" id="KW-1029">Fimbrium biogenesis</keyword>
<name>A0A379G1P2_9GAMM</name>
<evidence type="ECO:0000313" key="13">
    <source>
        <dbReference type="Proteomes" id="UP000255129"/>
    </source>
</evidence>
<evidence type="ECO:0000256" key="3">
    <source>
        <dbReference type="ARBA" id="ARBA00022448"/>
    </source>
</evidence>
<dbReference type="Gene3D" id="2.60.40.2610">
    <property type="entry name" value="Outer membrane usher protein FimD, plug domain"/>
    <property type="match status" value="1"/>
</dbReference>
<keyword evidence="7 9" id="KW-0472">Membrane</keyword>
<comment type="subcellular location">
    <subcellularLocation>
        <location evidence="1 9">Cell outer membrane</location>
        <topology evidence="1 9">Multi-pass membrane protein</topology>
    </subcellularLocation>
</comment>
<organism evidence="12 13">
    <name type="scientific">Providencia rustigianii</name>
    <dbReference type="NCBI Taxonomy" id="158850"/>
    <lineage>
        <taxon>Bacteria</taxon>
        <taxon>Pseudomonadati</taxon>
        <taxon>Pseudomonadota</taxon>
        <taxon>Gammaproteobacteria</taxon>
        <taxon>Enterobacterales</taxon>
        <taxon>Morganellaceae</taxon>
        <taxon>Providencia</taxon>
    </lineage>
</organism>
<dbReference type="InterPro" id="IPR043142">
    <property type="entry name" value="PapC-like_C_sf"/>
</dbReference>
<dbReference type="Pfam" id="PF13953">
    <property type="entry name" value="PapC_C"/>
    <property type="match status" value="1"/>
</dbReference>
<dbReference type="PANTHER" id="PTHR30451:SF10">
    <property type="entry name" value="OUTER MEMBRANE USHER PROTEIN YFCU-RELATED"/>
    <property type="match status" value="1"/>
</dbReference>
<dbReference type="PANTHER" id="PTHR30451">
    <property type="entry name" value="OUTER MEMBRANE USHER PROTEIN"/>
    <property type="match status" value="1"/>
</dbReference>
<dbReference type="Pfam" id="PF13954">
    <property type="entry name" value="PapC_N"/>
    <property type="match status" value="1"/>
</dbReference>
<evidence type="ECO:0000256" key="9">
    <source>
        <dbReference type="RuleBase" id="RU003884"/>
    </source>
</evidence>
<evidence type="ECO:0000256" key="5">
    <source>
        <dbReference type="ARBA" id="ARBA00022692"/>
    </source>
</evidence>
<feature type="domain" description="PapC-like C-terminal" evidence="10">
    <location>
        <begin position="761"/>
        <end position="816"/>
    </location>
</feature>
<dbReference type="InterPro" id="IPR000015">
    <property type="entry name" value="Fimb_usher"/>
</dbReference>
<keyword evidence="4" id="KW-1134">Transmembrane beta strand</keyword>
<keyword evidence="5 9" id="KW-0812">Transmembrane</keyword>
<comment type="similarity">
    <text evidence="2 9">Belongs to the fimbrial export usher family.</text>
</comment>
<protein>
    <submittedName>
        <fullName evidence="12">Outer membrane usher protein papC</fullName>
    </submittedName>
</protein>
<gene>
    <name evidence="12" type="primary">papC_3</name>
    <name evidence="12" type="ORF">NCTC12026_01228</name>
</gene>
<dbReference type="AlphaFoldDB" id="A0A379G1P2"/>
<dbReference type="InterPro" id="IPR025949">
    <property type="entry name" value="PapC-like_C"/>
</dbReference>
<dbReference type="PROSITE" id="PS01151">
    <property type="entry name" value="FIMBRIAL_USHER"/>
    <property type="match status" value="1"/>
</dbReference>
<dbReference type="GO" id="GO:0009279">
    <property type="term" value="C:cell outer membrane"/>
    <property type="evidence" value="ECO:0007669"/>
    <property type="project" value="UniProtKB-SubCell"/>
</dbReference>
<dbReference type="GO" id="GO:0015473">
    <property type="term" value="F:fimbrial usher porin activity"/>
    <property type="evidence" value="ECO:0007669"/>
    <property type="project" value="InterPro"/>
</dbReference>
<dbReference type="InterPro" id="IPR037224">
    <property type="entry name" value="PapC_N_sf"/>
</dbReference>
<dbReference type="NCBIfam" id="NF011812">
    <property type="entry name" value="PRK15284.1"/>
    <property type="match status" value="1"/>
</dbReference>
<reference evidence="12 13" key="1">
    <citation type="submission" date="2018-06" db="EMBL/GenBank/DDBJ databases">
        <authorList>
            <consortium name="Pathogen Informatics"/>
            <person name="Doyle S."/>
        </authorList>
    </citation>
    <scope>NUCLEOTIDE SEQUENCE [LARGE SCALE GENOMIC DNA]</scope>
    <source>
        <strain evidence="12 13">NCTC12026</strain>
    </source>
</reference>
<evidence type="ECO:0000259" key="10">
    <source>
        <dbReference type="Pfam" id="PF13953"/>
    </source>
</evidence>
<evidence type="ECO:0000256" key="8">
    <source>
        <dbReference type="ARBA" id="ARBA00023237"/>
    </source>
</evidence>
<dbReference type="Gene3D" id="2.60.40.2070">
    <property type="match status" value="1"/>
</dbReference>
<keyword evidence="3 9" id="KW-0813">Transport</keyword>